<sequence length="295" mass="30252">MEFNNCHGQKSKDIPSSRVADGDISNPGTTFISSSLTLGNATTPPPNLTGLVTSTNGLFVNLGLSPALGLVLPFSASVMASSIVGTARRASSKEAWNDLPNPASELARWFRRPEGRTGVCLRGDVGLVRTDDGGLALEYARPARLGGVDVGVEALILDCALAGLAPGREPRETAGDMVVALAGTAGLGLPPLSDLKSGLHVALGAKSLTVSSAFPVPSCLYCRAPALCALTLRFSFSCSASVRRPSFASSASPNRARKLSASACKRLIRAAPSVWALAVASSSSCTRASRAALAS</sequence>
<reference evidence="3" key="1">
    <citation type="journal article" date="2014" name="Genome Announc.">
        <title>Draft genome sequence of the plant-pathogenic soil fungus Rhizoctonia solani anastomosis group 3 strain Rhs1AP.</title>
        <authorList>
            <person name="Cubeta M.A."/>
            <person name="Thomas E."/>
            <person name="Dean R.A."/>
            <person name="Jabaji S."/>
            <person name="Neate S.M."/>
            <person name="Tavantzis S."/>
            <person name="Toda T."/>
            <person name="Vilgalys R."/>
            <person name="Bharathan N."/>
            <person name="Fedorova-Abrams N."/>
            <person name="Pakala S.B."/>
            <person name="Pakala S.M."/>
            <person name="Zafar N."/>
            <person name="Joardar V."/>
            <person name="Losada L."/>
            <person name="Nierman W.C."/>
        </authorList>
    </citation>
    <scope>NUCLEOTIDE SEQUENCE [LARGE SCALE GENOMIC DNA]</scope>
    <source>
        <strain evidence="3">AG-3</strain>
    </source>
</reference>
<comment type="caution">
    <text evidence="2">The sequence shown here is derived from an EMBL/GenBank/DDBJ whole genome shotgun (WGS) entry which is preliminary data.</text>
</comment>
<gene>
    <name evidence="2" type="ORF">RSOL_166100</name>
</gene>
<name>X8J2I7_9AGAM</name>
<protein>
    <submittedName>
        <fullName evidence="2">Uncharacterized protein</fullName>
    </submittedName>
</protein>
<accession>X8J2I7</accession>
<feature type="region of interest" description="Disordered" evidence="1">
    <location>
        <begin position="1"/>
        <end position="22"/>
    </location>
</feature>
<evidence type="ECO:0000313" key="3">
    <source>
        <dbReference type="Proteomes" id="UP000030108"/>
    </source>
</evidence>
<proteinExistence type="predicted"/>
<evidence type="ECO:0000313" key="2">
    <source>
        <dbReference type="EMBL" id="EUC56210.1"/>
    </source>
</evidence>
<dbReference type="AlphaFoldDB" id="X8J2I7"/>
<organism evidence="2 3">
    <name type="scientific">Rhizoctonia solani AG-3 Rhs1AP</name>
    <dbReference type="NCBI Taxonomy" id="1086054"/>
    <lineage>
        <taxon>Eukaryota</taxon>
        <taxon>Fungi</taxon>
        <taxon>Dikarya</taxon>
        <taxon>Basidiomycota</taxon>
        <taxon>Agaricomycotina</taxon>
        <taxon>Agaricomycetes</taxon>
        <taxon>Cantharellales</taxon>
        <taxon>Ceratobasidiaceae</taxon>
        <taxon>Rhizoctonia</taxon>
    </lineage>
</organism>
<dbReference type="Proteomes" id="UP000030108">
    <property type="component" value="Unassembled WGS sequence"/>
</dbReference>
<dbReference type="EMBL" id="JATN01000322">
    <property type="protein sequence ID" value="EUC56210.1"/>
    <property type="molecule type" value="Genomic_DNA"/>
</dbReference>
<evidence type="ECO:0000256" key="1">
    <source>
        <dbReference type="SAM" id="MobiDB-lite"/>
    </source>
</evidence>